<keyword evidence="1" id="KW-0677">Repeat</keyword>
<keyword evidence="5" id="KW-1185">Reference proteome</keyword>
<evidence type="ECO:0000313" key="5">
    <source>
        <dbReference type="Proteomes" id="UP000807342"/>
    </source>
</evidence>
<dbReference type="Proteomes" id="UP000807342">
    <property type="component" value="Unassembled WGS sequence"/>
</dbReference>
<evidence type="ECO:0000256" key="1">
    <source>
        <dbReference type="ARBA" id="ARBA00022737"/>
    </source>
</evidence>
<dbReference type="InterPro" id="IPR027417">
    <property type="entry name" value="P-loop_NTPase"/>
</dbReference>
<evidence type="ECO:0000313" key="4">
    <source>
        <dbReference type="EMBL" id="KAF9448933.1"/>
    </source>
</evidence>
<dbReference type="InterPro" id="IPR056884">
    <property type="entry name" value="NPHP3-like_N"/>
</dbReference>
<name>A0A9P5XDD0_9AGAR</name>
<dbReference type="OrthoDB" id="3038309at2759"/>
<accession>A0A9P5XDD0</accession>
<dbReference type="EMBL" id="MU151145">
    <property type="protein sequence ID" value="KAF9448933.1"/>
    <property type="molecule type" value="Genomic_DNA"/>
</dbReference>
<comment type="caution">
    <text evidence="4">The sequence shown here is derived from an EMBL/GenBank/DDBJ whole genome shotgun (WGS) entry which is preliminary data.</text>
</comment>
<evidence type="ECO:0000259" key="3">
    <source>
        <dbReference type="PROSITE" id="PS50837"/>
    </source>
</evidence>
<dbReference type="InterPro" id="IPR007111">
    <property type="entry name" value="NACHT_NTPase"/>
</dbReference>
<protein>
    <recommendedName>
        <fullName evidence="3">NACHT domain-containing protein</fullName>
    </recommendedName>
</protein>
<dbReference type="PANTHER" id="PTHR10039:SF17">
    <property type="entry name" value="FUNGAL STAND N-TERMINAL GOODBYE DOMAIN-CONTAINING PROTEIN-RELATED"/>
    <property type="match status" value="1"/>
</dbReference>
<dbReference type="PROSITE" id="PS50837">
    <property type="entry name" value="NACHT"/>
    <property type="match status" value="1"/>
</dbReference>
<organism evidence="4 5">
    <name type="scientific">Macrolepiota fuliginosa MF-IS2</name>
    <dbReference type="NCBI Taxonomy" id="1400762"/>
    <lineage>
        <taxon>Eukaryota</taxon>
        <taxon>Fungi</taxon>
        <taxon>Dikarya</taxon>
        <taxon>Basidiomycota</taxon>
        <taxon>Agaricomycotina</taxon>
        <taxon>Agaricomycetes</taxon>
        <taxon>Agaricomycetidae</taxon>
        <taxon>Agaricales</taxon>
        <taxon>Agaricineae</taxon>
        <taxon>Agaricaceae</taxon>
        <taxon>Macrolepiota</taxon>
    </lineage>
</organism>
<dbReference type="Pfam" id="PF24883">
    <property type="entry name" value="NPHP3_N"/>
    <property type="match status" value="1"/>
</dbReference>
<feature type="region of interest" description="Disordered" evidence="2">
    <location>
        <begin position="13"/>
        <end position="34"/>
    </location>
</feature>
<gene>
    <name evidence="4" type="ORF">P691DRAFT_728791</name>
</gene>
<reference evidence="4" key="1">
    <citation type="submission" date="2020-11" db="EMBL/GenBank/DDBJ databases">
        <authorList>
            <consortium name="DOE Joint Genome Institute"/>
            <person name="Ahrendt S."/>
            <person name="Riley R."/>
            <person name="Andreopoulos W."/>
            <person name="Labutti K."/>
            <person name="Pangilinan J."/>
            <person name="Ruiz-Duenas F.J."/>
            <person name="Barrasa J.M."/>
            <person name="Sanchez-Garcia M."/>
            <person name="Camarero S."/>
            <person name="Miyauchi S."/>
            <person name="Serrano A."/>
            <person name="Linde D."/>
            <person name="Babiker R."/>
            <person name="Drula E."/>
            <person name="Ayuso-Fernandez I."/>
            <person name="Pacheco R."/>
            <person name="Padilla G."/>
            <person name="Ferreira P."/>
            <person name="Barriuso J."/>
            <person name="Kellner H."/>
            <person name="Castanera R."/>
            <person name="Alfaro M."/>
            <person name="Ramirez L."/>
            <person name="Pisabarro A.G."/>
            <person name="Kuo A."/>
            <person name="Tritt A."/>
            <person name="Lipzen A."/>
            <person name="He G."/>
            <person name="Yan M."/>
            <person name="Ng V."/>
            <person name="Cullen D."/>
            <person name="Martin F."/>
            <person name="Rosso M.-N."/>
            <person name="Henrissat B."/>
            <person name="Hibbett D."/>
            <person name="Martinez A.T."/>
            <person name="Grigoriev I.V."/>
        </authorList>
    </citation>
    <scope>NUCLEOTIDE SEQUENCE</scope>
    <source>
        <strain evidence="4">MF-IS2</strain>
    </source>
</reference>
<feature type="domain" description="NACHT" evidence="3">
    <location>
        <begin position="147"/>
        <end position="264"/>
    </location>
</feature>
<evidence type="ECO:0000256" key="2">
    <source>
        <dbReference type="SAM" id="MobiDB-lite"/>
    </source>
</evidence>
<dbReference type="Gene3D" id="3.40.50.300">
    <property type="entry name" value="P-loop containing nucleotide triphosphate hydrolases"/>
    <property type="match status" value="1"/>
</dbReference>
<sequence>MPLRSRLRSFFQSLKKKGDPPKSPKTNPRSQLSETTATINDLPSLVNATTNAGPVDRALSKAVHSSPFMSNPSNFVIRDPHMINVEQLTQIIQSGNTVLQLLDEKRTCGAEVDSSERDDPPRCHPDTRKEVRQKITVWRSNPERECDMLWLLGPAGVGKSAIAQTIAEECAADGSLGATFFFSRLNNRNNPNSVIPTIVYQLVVQHPEYKQLVTQLLAANPSLLEKNLRTQFRELIIKPFKVLMMRDPLMAQRPFMIILDGLDECNGRKAQCEFIHLISEHIRLTKSFPLIWMVCSRPEWHLKSVLADADFYVDCVREELSVDDSEAQQDVYRYLQDGFKEIRKTFLYILDDSWPLETDVQRIAKKASGLFIFASTLLKFVGDQDRCEPKKRLKICLKFIENSQAFEGVNPLHFLDLLYHQILLDVPSDILPTSMQILGLCLLYSDHKLSTRDLANFLGLDQGSFYTALQWFHSVMVIPASSAAGRDGVRFYHASFGDFLKNSSRSGKFALDQAKSHCEVAMHCLRWHASAIGDNCELEPGQCACPSQPMELKWVPDSLDFADGQDHIRSFAHMACWDACTRVQNPYIANILAELRLFPFCHLSRLASYPHTLESLIRWLRWIPQDPLILRNFAESDEDRLILEKYLGTRSSPCRDSTLIVIVPGGQMACRSLHLPTQEPLGSEYKHCTLIGSGDRACLVGFISTRGINLERSVLSERISILKDAYEMSEWGWIERE</sequence>
<dbReference type="PANTHER" id="PTHR10039">
    <property type="entry name" value="AMELOGENIN"/>
    <property type="match status" value="1"/>
</dbReference>
<proteinExistence type="predicted"/>
<feature type="compositionally biased region" description="Polar residues" evidence="2">
    <location>
        <begin position="24"/>
        <end position="34"/>
    </location>
</feature>
<feature type="region of interest" description="Disordered" evidence="2">
    <location>
        <begin position="109"/>
        <end position="128"/>
    </location>
</feature>
<dbReference type="SUPFAM" id="SSF52540">
    <property type="entry name" value="P-loop containing nucleoside triphosphate hydrolases"/>
    <property type="match status" value="1"/>
</dbReference>
<dbReference type="AlphaFoldDB" id="A0A9P5XDD0"/>